<protein>
    <recommendedName>
        <fullName evidence="10">CASP-like protein</fullName>
    </recommendedName>
</protein>
<dbReference type="PANTHER" id="PTHR36488">
    <property type="entry name" value="CASP-LIKE PROTEIN 1U1"/>
    <property type="match status" value="1"/>
</dbReference>
<organism evidence="13 14">
    <name type="scientific">Cucurbita argyrosperma subsp. sororia</name>
    <dbReference type="NCBI Taxonomy" id="37648"/>
    <lineage>
        <taxon>Eukaryota</taxon>
        <taxon>Viridiplantae</taxon>
        <taxon>Streptophyta</taxon>
        <taxon>Embryophyta</taxon>
        <taxon>Tracheophyta</taxon>
        <taxon>Spermatophyta</taxon>
        <taxon>Magnoliopsida</taxon>
        <taxon>eudicotyledons</taxon>
        <taxon>Gunneridae</taxon>
        <taxon>Pentapetalae</taxon>
        <taxon>rosids</taxon>
        <taxon>fabids</taxon>
        <taxon>Cucurbitales</taxon>
        <taxon>Cucurbitaceae</taxon>
        <taxon>Cucurbiteae</taxon>
        <taxon>Cucurbita</taxon>
    </lineage>
</organism>
<reference evidence="13 14" key="1">
    <citation type="journal article" date="2021" name="Hortic Res">
        <title>The domestication of Cucurbita argyrosperma as revealed by the genome of its wild relative.</title>
        <authorList>
            <person name="Barrera-Redondo J."/>
            <person name="Sanchez-de la Vega G."/>
            <person name="Aguirre-Liguori J.A."/>
            <person name="Castellanos-Morales G."/>
            <person name="Gutierrez-Guerrero Y.T."/>
            <person name="Aguirre-Dugua X."/>
            <person name="Aguirre-Planter E."/>
            <person name="Tenaillon M.I."/>
            <person name="Lira-Saade R."/>
            <person name="Eguiarte L.E."/>
        </authorList>
    </citation>
    <scope>NUCLEOTIDE SEQUENCE [LARGE SCALE GENOMIC DNA]</scope>
    <source>
        <strain evidence="13">JBR-2021</strain>
    </source>
</reference>
<gene>
    <name evidence="13" type="ORF">SDJN03_11723</name>
</gene>
<feature type="domain" description="Casparian strip membrane protein" evidence="12">
    <location>
        <begin position="49"/>
        <end position="197"/>
    </location>
</feature>
<keyword evidence="4 10" id="KW-1003">Cell membrane</keyword>
<dbReference type="NCBIfam" id="TIGR01569">
    <property type="entry name" value="A_tha_TIGR01569"/>
    <property type="match status" value="1"/>
</dbReference>
<name>A0AAV6NCN5_9ROSI</name>
<comment type="function">
    <text evidence="9">Regulates membrane-cell wall junctions and localized cell wall deposition. Required for establishment of the Casparian strip membrane domain (CSD) and the subsequent formation of Casparian strips, a cell wall modification of the root endodermis that determines an apoplastic barrier between the intraorganismal apoplasm and the extraorganismal apoplasm and prevents lateral diffusion.</text>
</comment>
<evidence type="ECO:0000256" key="8">
    <source>
        <dbReference type="ARBA" id="ARBA00023316"/>
    </source>
</evidence>
<evidence type="ECO:0000313" key="14">
    <source>
        <dbReference type="Proteomes" id="UP000685013"/>
    </source>
</evidence>
<dbReference type="Proteomes" id="UP000685013">
    <property type="component" value="Chromosome 7"/>
</dbReference>
<dbReference type="GO" id="GO:0005886">
    <property type="term" value="C:plasma membrane"/>
    <property type="evidence" value="ECO:0007669"/>
    <property type="project" value="UniProtKB-SubCell"/>
</dbReference>
<feature type="non-terminal residue" evidence="13">
    <location>
        <position position="1"/>
    </location>
</feature>
<accession>A0AAV6NCN5</accession>
<dbReference type="PANTHER" id="PTHR36488:SF11">
    <property type="entry name" value="CASP-LIKE PROTEIN"/>
    <property type="match status" value="1"/>
</dbReference>
<feature type="region of interest" description="Disordered" evidence="11">
    <location>
        <begin position="1"/>
        <end position="23"/>
    </location>
</feature>
<evidence type="ECO:0000313" key="13">
    <source>
        <dbReference type="EMBL" id="KAG6595170.1"/>
    </source>
</evidence>
<sequence length="213" mass="22381">MKNAESTAIDVAPDTNHSGPIAKKKSTTPLLAAAPVPVRSDRGTHRMKRGLAIFDIILRIGVLAAALAAAATMGTSEETLPFFTQFFQFEASYDDLPTFQFFVIAMGIVAGYVMLSIPFSIVCIVRPHAVGARLLLLILDAVAMTLNTAAAGSAAAVLNIAHAGNSSTNWLAICNQFGDFCQQASGAVVGAFAGVLLFLLLILFSALSLKNTH</sequence>
<feature type="transmembrane region" description="Helical" evidence="10">
    <location>
        <begin position="99"/>
        <end position="122"/>
    </location>
</feature>
<dbReference type="AlphaFoldDB" id="A0AAV6NCN5"/>
<feature type="transmembrane region" description="Helical" evidence="10">
    <location>
        <begin position="187"/>
        <end position="209"/>
    </location>
</feature>
<keyword evidence="8" id="KW-0961">Cell wall biogenesis/degradation</keyword>
<keyword evidence="5 10" id="KW-0812">Transmembrane</keyword>
<feature type="transmembrane region" description="Helical" evidence="10">
    <location>
        <begin position="51"/>
        <end position="73"/>
    </location>
</feature>
<evidence type="ECO:0000256" key="10">
    <source>
        <dbReference type="RuleBase" id="RU361233"/>
    </source>
</evidence>
<keyword evidence="14" id="KW-1185">Reference proteome</keyword>
<evidence type="ECO:0000256" key="9">
    <source>
        <dbReference type="ARBA" id="ARBA00025302"/>
    </source>
</evidence>
<keyword evidence="7 10" id="KW-0472">Membrane</keyword>
<dbReference type="GO" id="GO:0071555">
    <property type="term" value="P:cell wall organization"/>
    <property type="evidence" value="ECO:0007669"/>
    <property type="project" value="UniProtKB-KW"/>
</dbReference>
<proteinExistence type="inferred from homology"/>
<keyword evidence="6 10" id="KW-1133">Transmembrane helix</keyword>
<comment type="similarity">
    <text evidence="2 10">Belongs to the Casparian strip membrane proteins (CASP) family.</text>
</comment>
<comment type="caution">
    <text evidence="13">The sequence shown here is derived from an EMBL/GenBank/DDBJ whole genome shotgun (WGS) entry which is preliminary data.</text>
</comment>
<evidence type="ECO:0000256" key="4">
    <source>
        <dbReference type="ARBA" id="ARBA00022475"/>
    </source>
</evidence>
<dbReference type="EMBL" id="JAGKQH010000007">
    <property type="protein sequence ID" value="KAG6595170.1"/>
    <property type="molecule type" value="Genomic_DNA"/>
</dbReference>
<evidence type="ECO:0000256" key="11">
    <source>
        <dbReference type="SAM" id="MobiDB-lite"/>
    </source>
</evidence>
<evidence type="ECO:0000256" key="1">
    <source>
        <dbReference type="ARBA" id="ARBA00004651"/>
    </source>
</evidence>
<evidence type="ECO:0000256" key="6">
    <source>
        <dbReference type="ARBA" id="ARBA00022989"/>
    </source>
</evidence>
<evidence type="ECO:0000256" key="5">
    <source>
        <dbReference type="ARBA" id="ARBA00022692"/>
    </source>
</evidence>
<dbReference type="InterPro" id="IPR006459">
    <property type="entry name" value="CASP/CASPL"/>
</dbReference>
<evidence type="ECO:0000256" key="3">
    <source>
        <dbReference type="ARBA" id="ARBA00011489"/>
    </source>
</evidence>
<comment type="subunit">
    <text evidence="3 10">Homodimer and heterodimers.</text>
</comment>
<dbReference type="InterPro" id="IPR044173">
    <property type="entry name" value="CASPL"/>
</dbReference>
<dbReference type="InterPro" id="IPR006702">
    <property type="entry name" value="CASP_dom"/>
</dbReference>
<evidence type="ECO:0000256" key="7">
    <source>
        <dbReference type="ARBA" id="ARBA00023136"/>
    </source>
</evidence>
<evidence type="ECO:0000256" key="2">
    <source>
        <dbReference type="ARBA" id="ARBA00007651"/>
    </source>
</evidence>
<comment type="subcellular location">
    <subcellularLocation>
        <location evidence="1 10">Cell membrane</location>
        <topology evidence="1 10">Multi-pass membrane protein</topology>
    </subcellularLocation>
</comment>
<feature type="transmembrane region" description="Helical" evidence="10">
    <location>
        <begin position="134"/>
        <end position="161"/>
    </location>
</feature>
<dbReference type="Pfam" id="PF04535">
    <property type="entry name" value="CASP_dom"/>
    <property type="match status" value="1"/>
</dbReference>
<evidence type="ECO:0000259" key="12">
    <source>
        <dbReference type="Pfam" id="PF04535"/>
    </source>
</evidence>